<dbReference type="RefSeq" id="WP_118449217.1">
    <property type="nucleotide sequence ID" value="NZ_CABJDM010000004.1"/>
</dbReference>
<name>A0A415QMI1_9BACT</name>
<gene>
    <name evidence="1" type="ORF">DWZ68_05315</name>
</gene>
<dbReference type="Proteomes" id="UP000286038">
    <property type="component" value="Unassembled WGS sequence"/>
</dbReference>
<comment type="caution">
    <text evidence="1">The sequence shown here is derived from an EMBL/GenBank/DDBJ whole genome shotgun (WGS) entry which is preliminary data.</text>
</comment>
<organism evidence="1 2">
    <name type="scientific">Butyricimonas virosa</name>
    <dbReference type="NCBI Taxonomy" id="544645"/>
    <lineage>
        <taxon>Bacteria</taxon>
        <taxon>Pseudomonadati</taxon>
        <taxon>Bacteroidota</taxon>
        <taxon>Bacteroidia</taxon>
        <taxon>Bacteroidales</taxon>
        <taxon>Odoribacteraceae</taxon>
        <taxon>Butyricimonas</taxon>
    </lineage>
</organism>
<dbReference type="EMBL" id="QRPV01000004">
    <property type="protein sequence ID" value="RHM45347.1"/>
    <property type="molecule type" value="Genomic_DNA"/>
</dbReference>
<sequence>MEKKIFNEFVSLFNSLSSAGHLLIGYDNMRFNGELANDKKQQNEIKEQFKLADELSVTDGLKNAESFSLNKLFDEIEDNFYKHKDCIDIYVAMMLRIFIDIVPYYKKLENESRYGESIIHCINFFDNFYKMGKSYNSCSVEQRYLLKTRELLHFFKTGLDALCLNFNVDIMELQRNVGLDIYHRGTASTCAIYNEYKKQLNEIWTKENYKEKTIQHNECYTFADIFTVKDWDKYIRALTECTPRLLEYDEIHNAYKFVGNEKKEKGCIAQYFKQLKMKGIINNNINRNELARVLSNCLLNYKISGASIDNESEQYKKIYEKQLFN</sequence>
<evidence type="ECO:0000313" key="1">
    <source>
        <dbReference type="EMBL" id="RHM45347.1"/>
    </source>
</evidence>
<protein>
    <submittedName>
        <fullName evidence="1">Uncharacterized protein</fullName>
    </submittedName>
</protein>
<evidence type="ECO:0000313" key="2">
    <source>
        <dbReference type="Proteomes" id="UP000286038"/>
    </source>
</evidence>
<reference evidence="1 2" key="1">
    <citation type="submission" date="2018-08" db="EMBL/GenBank/DDBJ databases">
        <title>A genome reference for cultivated species of the human gut microbiota.</title>
        <authorList>
            <person name="Zou Y."/>
            <person name="Xue W."/>
            <person name="Luo G."/>
        </authorList>
    </citation>
    <scope>NUCLEOTIDE SEQUENCE [LARGE SCALE GENOMIC DNA]</scope>
    <source>
        <strain evidence="1 2">AF34-33</strain>
    </source>
</reference>
<proteinExistence type="predicted"/>
<dbReference type="AlphaFoldDB" id="A0A415QMI1"/>
<accession>A0A415QMI1</accession>